<dbReference type="RefSeq" id="WP_169628443.1">
    <property type="nucleotide sequence ID" value="NZ_JABCMA010000002.1"/>
</dbReference>
<protein>
    <submittedName>
        <fullName evidence="1">Uncharacterized protein</fullName>
    </submittedName>
</protein>
<dbReference type="EMBL" id="JABCMA010000002">
    <property type="protein sequence ID" value="NMR72922.1"/>
    <property type="molecule type" value="Genomic_DNA"/>
</dbReference>
<gene>
    <name evidence="1" type="ORF">HKB35_04720</name>
</gene>
<evidence type="ECO:0000313" key="2">
    <source>
        <dbReference type="Proteomes" id="UP000565155"/>
    </source>
</evidence>
<sequence length="159" mass="18975">MKKRNNKKTLLESYPNISDQELNKTLEIYYGITGRCKNHPNYRDVRNKFEIVEFYEFLLNHKYFERRKKEVVSVCRFGDVGDYCKENCSIKSQSENFKETLVGTYKIYFSDGKEKIIQCLHDLYKRIKDNLEVSKSTFYLYCKTGKPLNISGIYKIIKL</sequence>
<dbReference type="Proteomes" id="UP000565155">
    <property type="component" value="Unassembled WGS sequence"/>
</dbReference>
<proteinExistence type="predicted"/>
<reference evidence="1 2" key="1">
    <citation type="submission" date="2020-04" db="EMBL/GenBank/DDBJ databases">
        <title>Whole-genome sequencing of Vibrio spp. from China reveals different genetic environments of blaCTX-M-14 among diverse lineages.</title>
        <authorList>
            <person name="Zheng Z."/>
            <person name="Ye L."/>
            <person name="Chen S."/>
        </authorList>
    </citation>
    <scope>NUCLEOTIDE SEQUENCE [LARGE SCALE GENOMIC DNA]</scope>
    <source>
        <strain evidence="1 2">Vb1636</strain>
    </source>
</reference>
<evidence type="ECO:0000313" key="1">
    <source>
        <dbReference type="EMBL" id="NMR72922.1"/>
    </source>
</evidence>
<organism evidence="1 2">
    <name type="scientific">Vibrio alginolyticus</name>
    <dbReference type="NCBI Taxonomy" id="663"/>
    <lineage>
        <taxon>Bacteria</taxon>
        <taxon>Pseudomonadati</taxon>
        <taxon>Pseudomonadota</taxon>
        <taxon>Gammaproteobacteria</taxon>
        <taxon>Vibrionales</taxon>
        <taxon>Vibrionaceae</taxon>
        <taxon>Vibrio</taxon>
    </lineage>
</organism>
<name>A0A7Y0QXB3_VIBAL</name>
<comment type="caution">
    <text evidence="1">The sequence shown here is derived from an EMBL/GenBank/DDBJ whole genome shotgun (WGS) entry which is preliminary data.</text>
</comment>
<accession>A0A7Y0QXB3</accession>
<dbReference type="AlphaFoldDB" id="A0A7Y0QXB3"/>